<dbReference type="Gene3D" id="3.40.50.360">
    <property type="match status" value="1"/>
</dbReference>
<dbReference type="PANTHER" id="PTHR43278:SF3">
    <property type="entry name" value="IRON-SULFUR FLAVOPROTEIN MJ0731"/>
    <property type="match status" value="1"/>
</dbReference>
<dbReference type="AlphaFoldDB" id="A0A840CKF4"/>
<dbReference type="EMBL" id="JACIEP010000005">
    <property type="protein sequence ID" value="MBB4035846.1"/>
    <property type="molecule type" value="Genomic_DNA"/>
</dbReference>
<dbReference type="InterPro" id="IPR029039">
    <property type="entry name" value="Flavoprotein-like_sf"/>
</dbReference>
<organism evidence="4 5">
    <name type="scientific">Dysgonomonas hofstadii</name>
    <dbReference type="NCBI Taxonomy" id="637886"/>
    <lineage>
        <taxon>Bacteria</taxon>
        <taxon>Pseudomonadati</taxon>
        <taxon>Bacteroidota</taxon>
        <taxon>Bacteroidia</taxon>
        <taxon>Bacteroidales</taxon>
        <taxon>Dysgonomonadaceae</taxon>
        <taxon>Dysgonomonas</taxon>
    </lineage>
</organism>
<protein>
    <submittedName>
        <fullName evidence="4">Multimeric flavodoxin WrbA</fullName>
    </submittedName>
</protein>
<dbReference type="InterPro" id="IPR051796">
    <property type="entry name" value="ISF_SsuE-like"/>
</dbReference>
<name>A0A840CKF4_9BACT</name>
<evidence type="ECO:0000313" key="4">
    <source>
        <dbReference type="EMBL" id="MBB4035846.1"/>
    </source>
</evidence>
<accession>A0A840CKF4</accession>
<dbReference type="GO" id="GO:0016491">
    <property type="term" value="F:oxidoreductase activity"/>
    <property type="evidence" value="ECO:0007669"/>
    <property type="project" value="InterPro"/>
</dbReference>
<dbReference type="SUPFAM" id="SSF52218">
    <property type="entry name" value="Flavoproteins"/>
    <property type="match status" value="1"/>
</dbReference>
<evidence type="ECO:0000259" key="3">
    <source>
        <dbReference type="Pfam" id="PF03358"/>
    </source>
</evidence>
<evidence type="ECO:0000256" key="2">
    <source>
        <dbReference type="ARBA" id="ARBA00022643"/>
    </source>
</evidence>
<dbReference type="PANTHER" id="PTHR43278">
    <property type="entry name" value="NAD(P)H-DEPENDENT FMN-CONTAINING OXIDOREDUCTASE YWQN-RELATED"/>
    <property type="match status" value="1"/>
</dbReference>
<sequence>MKKKVLIISASPRRGGNSDYLCNEFMRGAQETGHDVERIFFHDKKINYCLGCGSCYKTNKCVQKDDMAEVLDKMVEADVLVFGTPVYFYTIDAQLKTLIDRTVPRYTELKGKAYLIAALADEERGSISGTLAAFRGFMDCLENVAEAGTIIGYGAWNKGDIVGNPAVGEAYKAGKKC</sequence>
<keyword evidence="2" id="KW-0288">FMN</keyword>
<evidence type="ECO:0000256" key="1">
    <source>
        <dbReference type="ARBA" id="ARBA00022630"/>
    </source>
</evidence>
<keyword evidence="5" id="KW-1185">Reference proteome</keyword>
<dbReference type="InterPro" id="IPR005025">
    <property type="entry name" value="FMN_Rdtase-like_dom"/>
</dbReference>
<dbReference type="Pfam" id="PF03358">
    <property type="entry name" value="FMN_red"/>
    <property type="match status" value="1"/>
</dbReference>
<dbReference type="RefSeq" id="WP_183306761.1">
    <property type="nucleotide sequence ID" value="NZ_JACIEP010000005.1"/>
</dbReference>
<evidence type="ECO:0000313" key="5">
    <source>
        <dbReference type="Proteomes" id="UP000555103"/>
    </source>
</evidence>
<comment type="caution">
    <text evidence="4">The sequence shown here is derived from an EMBL/GenBank/DDBJ whole genome shotgun (WGS) entry which is preliminary data.</text>
</comment>
<reference evidence="4 5" key="1">
    <citation type="submission" date="2020-08" db="EMBL/GenBank/DDBJ databases">
        <title>Genomic Encyclopedia of Type Strains, Phase IV (KMG-IV): sequencing the most valuable type-strain genomes for metagenomic binning, comparative biology and taxonomic classification.</title>
        <authorList>
            <person name="Goeker M."/>
        </authorList>
    </citation>
    <scope>NUCLEOTIDE SEQUENCE [LARGE SCALE GENOMIC DNA]</scope>
    <source>
        <strain evidence="4 5">DSM 104969</strain>
    </source>
</reference>
<feature type="domain" description="NADPH-dependent FMN reductase-like" evidence="3">
    <location>
        <begin position="4"/>
        <end position="128"/>
    </location>
</feature>
<proteinExistence type="predicted"/>
<dbReference type="Proteomes" id="UP000555103">
    <property type="component" value="Unassembled WGS sequence"/>
</dbReference>
<keyword evidence="1" id="KW-0285">Flavoprotein</keyword>
<gene>
    <name evidence="4" type="ORF">GGR21_001741</name>
</gene>